<organism evidence="2">
    <name type="scientific">marine sediment metagenome</name>
    <dbReference type="NCBI Taxonomy" id="412755"/>
    <lineage>
        <taxon>unclassified sequences</taxon>
        <taxon>metagenomes</taxon>
        <taxon>ecological metagenomes</taxon>
    </lineage>
</organism>
<reference evidence="2" key="1">
    <citation type="journal article" date="2014" name="Front. Microbiol.">
        <title>High frequency of phylogenetically diverse reductive dehalogenase-homologous genes in deep subseafloor sedimentary metagenomes.</title>
        <authorList>
            <person name="Kawai M."/>
            <person name="Futagami T."/>
            <person name="Toyoda A."/>
            <person name="Takaki Y."/>
            <person name="Nishi S."/>
            <person name="Hori S."/>
            <person name="Arai W."/>
            <person name="Tsubouchi T."/>
            <person name="Morono Y."/>
            <person name="Uchiyama I."/>
            <person name="Ito T."/>
            <person name="Fujiyama A."/>
            <person name="Inagaki F."/>
            <person name="Takami H."/>
        </authorList>
    </citation>
    <scope>NUCLEOTIDE SEQUENCE</scope>
    <source>
        <strain evidence="2">Expedition CK06-06</strain>
    </source>
</reference>
<dbReference type="GO" id="GO:0046872">
    <property type="term" value="F:metal ion binding"/>
    <property type="evidence" value="ECO:0007669"/>
    <property type="project" value="InterPro"/>
</dbReference>
<accession>X1QR44</accession>
<dbReference type="EMBL" id="BARV01028259">
    <property type="protein sequence ID" value="GAI45744.1"/>
    <property type="molecule type" value="Genomic_DNA"/>
</dbReference>
<protein>
    <recommendedName>
        <fullName evidence="1">B12-binding domain-containing protein</fullName>
    </recommendedName>
</protein>
<dbReference type="PROSITE" id="PS51332">
    <property type="entry name" value="B12_BINDING"/>
    <property type="match status" value="1"/>
</dbReference>
<feature type="non-terminal residue" evidence="2">
    <location>
        <position position="1"/>
    </location>
</feature>
<feature type="domain" description="B12-binding" evidence="1">
    <location>
        <begin position="1"/>
        <end position="91"/>
    </location>
</feature>
<dbReference type="GO" id="GO:0031419">
    <property type="term" value="F:cobalamin binding"/>
    <property type="evidence" value="ECO:0007669"/>
    <property type="project" value="InterPro"/>
</dbReference>
<dbReference type="InterPro" id="IPR006158">
    <property type="entry name" value="Cobalamin-bd"/>
</dbReference>
<proteinExistence type="predicted"/>
<comment type="caution">
    <text evidence="2">The sequence shown here is derived from an EMBL/GenBank/DDBJ whole genome shotgun (WGS) entry which is preliminary data.</text>
</comment>
<evidence type="ECO:0000259" key="1">
    <source>
        <dbReference type="PROSITE" id="PS51332"/>
    </source>
</evidence>
<name>X1QR44_9ZZZZ</name>
<evidence type="ECO:0000313" key="2">
    <source>
        <dbReference type="EMBL" id="GAI45744.1"/>
    </source>
</evidence>
<gene>
    <name evidence="2" type="ORF">S06H3_45290</name>
</gene>
<sequence>DDVDSVDLHLQHNHVDYVMYSVTTVEHPWFFEKNKELKKKYRFTAVVGGPHFTFFPEQGLSDPDIDLVVQGPGEGVILDVIEGRAQEKFVKGHLPDDINAIATPDRSILYKYEEISASQDCSTQEQYSGMNSLHQP</sequence>
<dbReference type="AlphaFoldDB" id="X1QR44"/>
<dbReference type="Pfam" id="PF02310">
    <property type="entry name" value="B12-binding"/>
    <property type="match status" value="1"/>
</dbReference>
<dbReference type="Gene3D" id="3.40.50.280">
    <property type="entry name" value="Cobalamin-binding domain"/>
    <property type="match status" value="1"/>
</dbReference>